<dbReference type="Pfam" id="PF14130">
    <property type="entry name" value="Cap4_nuclease"/>
    <property type="match status" value="1"/>
</dbReference>
<organism evidence="2 3">
    <name type="scientific">Candidatus Clostridium radicumherbarum</name>
    <dbReference type="NCBI Taxonomy" id="3381662"/>
    <lineage>
        <taxon>Bacteria</taxon>
        <taxon>Bacillati</taxon>
        <taxon>Bacillota</taxon>
        <taxon>Clostridia</taxon>
        <taxon>Eubacteriales</taxon>
        <taxon>Clostridiaceae</taxon>
        <taxon>Clostridium</taxon>
    </lineage>
</organism>
<evidence type="ECO:0000259" key="1">
    <source>
        <dbReference type="Pfam" id="PF14130"/>
    </source>
</evidence>
<keyword evidence="3" id="KW-1185">Reference proteome</keyword>
<name>A0ABW8TWM5_9CLOT</name>
<dbReference type="EMBL" id="JBJHZY010000006">
    <property type="protein sequence ID" value="MFL0270127.1"/>
    <property type="molecule type" value="Genomic_DNA"/>
</dbReference>
<feature type="domain" description="CD-NTase associated protein 4-like DNA endonuclease" evidence="1">
    <location>
        <begin position="61"/>
        <end position="280"/>
    </location>
</feature>
<evidence type="ECO:0000313" key="3">
    <source>
        <dbReference type="Proteomes" id="UP001623661"/>
    </source>
</evidence>
<proteinExistence type="predicted"/>
<protein>
    <submittedName>
        <fullName evidence="2">DsDNA nuclease domain-containing protein</fullName>
    </submittedName>
</protein>
<comment type="caution">
    <text evidence="2">The sequence shown here is derived from an EMBL/GenBank/DDBJ whole genome shotgun (WGS) entry which is preliminary data.</text>
</comment>
<dbReference type="Proteomes" id="UP001623661">
    <property type="component" value="Unassembled WGS sequence"/>
</dbReference>
<sequence>MSENSSVEIETSEQLNKVITENLQEYIDDNVAEEDKEKAAEEFDIIIHGFLNGKMKPEDLGGIIAVRGFVYQYYVALYYILEMISKPDKWKCLIYELGDDITLIGCKDIMFIQVKTEKEDDAPHNLTPSTLYNRDKGINSWLDKLFRNLNKINEKVNYAGYQEDVTESMNVHFVLATNMGYDSNKILAPYSDKDKAKHEDDKIAEDLSKSIKDKNNDILNFNDFVDKDPSWCLDRFSINHCGRSEYLWIKIRERLINITNCDDHEIARRILDKLLTTVLKRTSNDNVQEAEERKKFIFYRDEVIDLIDKYKQEASLEIYNRMQSGLIKHHFEECIISIQNSINQQWKGSFRHKFSETLLWLKENLELLENTDEFIYERFLNRVFLLENSRCISTDLNDPDTKGFLISSLKNIIFYMAFYNDRSIVGDKNSKFFIKQGKDSSNDKRLFTIYNGKNNETFSMCTRRVIDKIDDCPFTRSIRDEIFCFLTNDKDDQDESTLGLFFPGFSPIVKEKEKIKITHKHVKVKFYRYKKVQQFKDALKLVSDREEVLEFLEEPYILEGWQNLIANNEMGGQNGD</sequence>
<evidence type="ECO:0000313" key="2">
    <source>
        <dbReference type="EMBL" id="MFL0270127.1"/>
    </source>
</evidence>
<reference evidence="2 3" key="1">
    <citation type="submission" date="2024-11" db="EMBL/GenBank/DDBJ databases">
        <authorList>
            <person name="Heng Y.C."/>
            <person name="Lim A.C.H."/>
            <person name="Lee J.K.Y."/>
            <person name="Kittelmann S."/>
        </authorList>
    </citation>
    <scope>NUCLEOTIDE SEQUENCE [LARGE SCALE GENOMIC DNA]</scope>
    <source>
        <strain evidence="2 3">WILCCON 0202</strain>
    </source>
</reference>
<dbReference type="RefSeq" id="WP_406766759.1">
    <property type="nucleotide sequence ID" value="NZ_JBJHZY010000006.1"/>
</dbReference>
<dbReference type="InterPro" id="IPR025382">
    <property type="entry name" value="Cap4-like_endonuclease_dom"/>
</dbReference>
<gene>
    <name evidence="2" type="ORF">ACJDUH_18770</name>
</gene>
<accession>A0ABW8TWM5</accession>